<evidence type="ECO:0000313" key="1">
    <source>
        <dbReference type="EMBL" id="CCC93803.1"/>
    </source>
</evidence>
<proteinExistence type="predicted"/>
<name>G0UWN7_TRYCI</name>
<dbReference type="EMBL" id="HE575323">
    <property type="protein sequence ID" value="CCC93803.1"/>
    <property type="molecule type" value="Genomic_DNA"/>
</dbReference>
<reference evidence="1" key="1">
    <citation type="journal article" date="2012" name="Proc. Natl. Acad. Sci. U.S.A.">
        <title>Antigenic diversity is generated by distinct evolutionary mechanisms in African trypanosome species.</title>
        <authorList>
            <person name="Jackson A.P."/>
            <person name="Berry A."/>
            <person name="Aslett M."/>
            <person name="Allison H.C."/>
            <person name="Burton P."/>
            <person name="Vavrova-Anderson J."/>
            <person name="Brown R."/>
            <person name="Browne H."/>
            <person name="Corton N."/>
            <person name="Hauser H."/>
            <person name="Gamble J."/>
            <person name="Gilderthorp R."/>
            <person name="Marcello L."/>
            <person name="McQuillan J."/>
            <person name="Otto T.D."/>
            <person name="Quail M.A."/>
            <person name="Sanders M.J."/>
            <person name="van Tonder A."/>
            <person name="Ginger M.L."/>
            <person name="Field M.C."/>
            <person name="Barry J.D."/>
            <person name="Hertz-Fowler C."/>
            <person name="Berriman M."/>
        </authorList>
    </citation>
    <scope>NUCLEOTIDE SEQUENCE</scope>
    <source>
        <strain evidence="1">IL3000</strain>
    </source>
</reference>
<protein>
    <submittedName>
        <fullName evidence="1">Uncharacterized protein TCIL3000_10_5690</fullName>
    </submittedName>
</protein>
<organism evidence="1">
    <name type="scientific">Trypanosoma congolense (strain IL3000)</name>
    <dbReference type="NCBI Taxonomy" id="1068625"/>
    <lineage>
        <taxon>Eukaryota</taxon>
        <taxon>Discoba</taxon>
        <taxon>Euglenozoa</taxon>
        <taxon>Kinetoplastea</taxon>
        <taxon>Metakinetoplastina</taxon>
        <taxon>Trypanosomatida</taxon>
        <taxon>Trypanosomatidae</taxon>
        <taxon>Trypanosoma</taxon>
        <taxon>Nannomonas</taxon>
    </lineage>
</organism>
<sequence length="54" mass="6061">FDVEASLRVSAFCWCLPGHLKRQVVLHECISCIVICPLFSSLYPSFAFLVRTAS</sequence>
<dbReference type="VEuPathDB" id="TriTrypDB:TcIL3000_10_5690"/>
<dbReference type="AlphaFoldDB" id="G0UWN7"/>
<feature type="non-terminal residue" evidence="1">
    <location>
        <position position="1"/>
    </location>
</feature>
<accession>G0UWN7</accession>
<gene>
    <name evidence="1" type="ORF">TCIL3000_10_5690</name>
</gene>